<dbReference type="InterPro" id="IPR002818">
    <property type="entry name" value="DJ-1/PfpI"/>
</dbReference>
<dbReference type="Pfam" id="PF01965">
    <property type="entry name" value="DJ-1_PfpI"/>
    <property type="match status" value="1"/>
</dbReference>
<gene>
    <name evidence="2" type="ORF">AVDCRST_MAG67-3993</name>
</gene>
<reference evidence="2" key="1">
    <citation type="submission" date="2020-02" db="EMBL/GenBank/DDBJ databases">
        <authorList>
            <person name="Meier V. D."/>
        </authorList>
    </citation>
    <scope>NUCLEOTIDE SEQUENCE</scope>
    <source>
        <strain evidence="2">AVDCRST_MAG67</strain>
    </source>
</reference>
<name>A0A6J4TR89_9ACTN</name>
<evidence type="ECO:0000313" key="2">
    <source>
        <dbReference type="EMBL" id="CAA9529383.1"/>
    </source>
</evidence>
<sequence length="155" mass="16000">SVPRPDVVVVPGGPGALAASRDERVLRWLCGAHDHTRFTTSVCWGSELLGTAGLLRGVRATSHWLVRDELAGHGATAVDERVVVSGRIITSAGVSAGIDMALRLAALSAGAEVAERIALTLEYAPEPPTAGAGSPRTATPELVAGLRAGYARSRD</sequence>
<dbReference type="PANTHER" id="PTHR43130">
    <property type="entry name" value="ARAC-FAMILY TRANSCRIPTIONAL REGULATOR"/>
    <property type="match status" value="1"/>
</dbReference>
<evidence type="ECO:0000259" key="1">
    <source>
        <dbReference type="Pfam" id="PF01965"/>
    </source>
</evidence>
<dbReference type="InterPro" id="IPR052158">
    <property type="entry name" value="INH-QAR"/>
</dbReference>
<proteinExistence type="predicted"/>
<dbReference type="Gene3D" id="3.40.50.880">
    <property type="match status" value="1"/>
</dbReference>
<dbReference type="InterPro" id="IPR029062">
    <property type="entry name" value="Class_I_gatase-like"/>
</dbReference>
<accession>A0A6J4TR89</accession>
<dbReference type="AlphaFoldDB" id="A0A6J4TR89"/>
<dbReference type="SUPFAM" id="SSF52317">
    <property type="entry name" value="Class I glutamine amidotransferase-like"/>
    <property type="match status" value="1"/>
</dbReference>
<dbReference type="GO" id="GO:0006355">
    <property type="term" value="P:regulation of DNA-templated transcription"/>
    <property type="evidence" value="ECO:0007669"/>
    <property type="project" value="TreeGrafter"/>
</dbReference>
<dbReference type="EMBL" id="CADCVQ010000164">
    <property type="protein sequence ID" value="CAA9529383.1"/>
    <property type="molecule type" value="Genomic_DNA"/>
</dbReference>
<dbReference type="PANTHER" id="PTHR43130:SF2">
    <property type="entry name" value="DJ-1_PFPI DOMAIN-CONTAINING PROTEIN"/>
    <property type="match status" value="1"/>
</dbReference>
<protein>
    <submittedName>
        <fullName evidence="2">ThiJ/PfpI family protein</fullName>
    </submittedName>
</protein>
<feature type="domain" description="DJ-1/PfpI" evidence="1">
    <location>
        <begin position="5"/>
        <end position="105"/>
    </location>
</feature>
<organism evidence="2">
    <name type="scientific">uncultured Solirubrobacteraceae bacterium</name>
    <dbReference type="NCBI Taxonomy" id="1162706"/>
    <lineage>
        <taxon>Bacteria</taxon>
        <taxon>Bacillati</taxon>
        <taxon>Actinomycetota</taxon>
        <taxon>Thermoleophilia</taxon>
        <taxon>Solirubrobacterales</taxon>
        <taxon>Solirubrobacteraceae</taxon>
        <taxon>environmental samples</taxon>
    </lineage>
</organism>
<feature type="non-terminal residue" evidence="2">
    <location>
        <position position="1"/>
    </location>
</feature>